<reference evidence="2 3" key="1">
    <citation type="submission" date="2024-07" db="EMBL/GenBank/DDBJ databases">
        <title>Novel bacterial strain Erwinia sp. OPT-41 promoting growth of various crops.</title>
        <authorList>
            <person name="Egorshina A."/>
            <person name="Lukyantsev M.A."/>
            <person name="Golubev S.N."/>
            <person name="Muratova A.Y."/>
            <person name="Bulygina E.A."/>
        </authorList>
    </citation>
    <scope>NUCLEOTIDE SEQUENCE [LARGE SCALE GENOMIC DNA]</scope>
    <source>
        <strain evidence="2 3">OPT-41</strain>
    </source>
</reference>
<gene>
    <name evidence="2" type="ORF">AB3U87_11490</name>
</gene>
<dbReference type="Gene3D" id="1.10.260.40">
    <property type="entry name" value="lambda repressor-like DNA-binding domains"/>
    <property type="match status" value="1"/>
</dbReference>
<evidence type="ECO:0000259" key="1">
    <source>
        <dbReference type="PROSITE" id="PS50943"/>
    </source>
</evidence>
<dbReference type="SMART" id="SM00530">
    <property type="entry name" value="HTH_XRE"/>
    <property type="match status" value="1"/>
</dbReference>
<name>A0ABW7CM68_9GAMM</name>
<comment type="caution">
    <text evidence="2">The sequence shown here is derived from an EMBL/GenBank/DDBJ whole genome shotgun (WGS) entry which is preliminary data.</text>
</comment>
<feature type="domain" description="HTH cro/C1-type" evidence="1">
    <location>
        <begin position="16"/>
        <end position="70"/>
    </location>
</feature>
<dbReference type="SUPFAM" id="SSF47413">
    <property type="entry name" value="lambda repressor-like DNA-binding domains"/>
    <property type="match status" value="1"/>
</dbReference>
<dbReference type="Pfam" id="PF13560">
    <property type="entry name" value="HTH_31"/>
    <property type="match status" value="1"/>
</dbReference>
<proteinExistence type="predicted"/>
<dbReference type="Proteomes" id="UP001605250">
    <property type="component" value="Unassembled WGS sequence"/>
</dbReference>
<keyword evidence="3" id="KW-1185">Reference proteome</keyword>
<organism evidence="2 3">
    <name type="scientific">Erwinia plantamica</name>
    <dbReference type="NCBI Taxonomy" id="3237104"/>
    <lineage>
        <taxon>Bacteria</taxon>
        <taxon>Pseudomonadati</taxon>
        <taxon>Pseudomonadota</taxon>
        <taxon>Gammaproteobacteria</taxon>
        <taxon>Enterobacterales</taxon>
        <taxon>Erwiniaceae</taxon>
        <taxon>Erwinia</taxon>
    </lineage>
</organism>
<protein>
    <submittedName>
        <fullName evidence="2">Helix-turn-helix domain-containing protein</fullName>
    </submittedName>
</protein>
<dbReference type="PROSITE" id="PS50943">
    <property type="entry name" value="HTH_CROC1"/>
    <property type="match status" value="1"/>
</dbReference>
<accession>A0ABW7CM68</accession>
<evidence type="ECO:0000313" key="2">
    <source>
        <dbReference type="EMBL" id="MFG6076980.1"/>
    </source>
</evidence>
<sequence>MPSFFTNDYQTLIGHLVEARKKSGITQMQLAQAMRIEQTLVSRIERCERRIDAVEFLHICALLGVSTDEIYGHLKPRFAVLQPATK</sequence>
<dbReference type="CDD" id="cd00093">
    <property type="entry name" value="HTH_XRE"/>
    <property type="match status" value="1"/>
</dbReference>
<dbReference type="InterPro" id="IPR001387">
    <property type="entry name" value="Cro/C1-type_HTH"/>
</dbReference>
<dbReference type="InterPro" id="IPR010982">
    <property type="entry name" value="Lambda_DNA-bd_dom_sf"/>
</dbReference>
<dbReference type="EMBL" id="JBGCUC010000009">
    <property type="protein sequence ID" value="MFG6076980.1"/>
    <property type="molecule type" value="Genomic_DNA"/>
</dbReference>
<dbReference type="RefSeq" id="WP_394149055.1">
    <property type="nucleotide sequence ID" value="NZ_JBGCUC010000009.1"/>
</dbReference>
<evidence type="ECO:0000313" key="3">
    <source>
        <dbReference type="Proteomes" id="UP001605250"/>
    </source>
</evidence>